<dbReference type="EMBL" id="JGYN01000008">
    <property type="protein sequence ID" value="KFI51785.1"/>
    <property type="molecule type" value="Genomic_DNA"/>
</dbReference>
<name>A0A086ZZ35_9BIFI</name>
<keyword evidence="1" id="KW-0812">Transmembrane</keyword>
<dbReference type="RefSeq" id="WP_051923755.1">
    <property type="nucleotide sequence ID" value="NZ_JDUU01000010.1"/>
</dbReference>
<dbReference type="OrthoDB" id="2936424at2"/>
<evidence type="ECO:0000313" key="2">
    <source>
        <dbReference type="EMBL" id="KFI51785.1"/>
    </source>
</evidence>
<sequence length="200" mass="21677">MHRRLLVVSAALMCALVVFVAWVLCDLHDRSLPQELHPSVVVTVTLPDGMDDADTLRQLTELNRKLGLGLVKIVPDMERNTDAQVFVPLSGTTLQGLDAGAAIRRFGRIPDGRIADASRLASASAGGQYLICGRWNGSAHRGLDTWATDAGMRLDYGNDDLMGDLRMLLGQSSFRVAVGAAVALMAVLVLFWLSFKTRSD</sequence>
<dbReference type="AlphaFoldDB" id="A0A086ZZ35"/>
<keyword evidence="3" id="KW-1185">Reference proteome</keyword>
<accession>A0A086ZZ35</accession>
<keyword evidence="1" id="KW-1133">Transmembrane helix</keyword>
<organism evidence="2 3">
    <name type="scientific">Bifidobacterium biavatii DSM 23969</name>
    <dbReference type="NCBI Taxonomy" id="1437608"/>
    <lineage>
        <taxon>Bacteria</taxon>
        <taxon>Bacillati</taxon>
        <taxon>Actinomycetota</taxon>
        <taxon>Actinomycetes</taxon>
        <taxon>Bifidobacteriales</taxon>
        <taxon>Bifidobacteriaceae</taxon>
        <taxon>Bifidobacterium</taxon>
    </lineage>
</organism>
<feature type="transmembrane region" description="Helical" evidence="1">
    <location>
        <begin position="174"/>
        <end position="195"/>
    </location>
</feature>
<comment type="caution">
    <text evidence="2">The sequence shown here is derived from an EMBL/GenBank/DDBJ whole genome shotgun (WGS) entry which is preliminary data.</text>
</comment>
<dbReference type="STRING" id="1437608.GCA_000771645_00201"/>
<dbReference type="eggNOG" id="COG4652">
    <property type="taxonomic scope" value="Bacteria"/>
</dbReference>
<gene>
    <name evidence="2" type="ORF">BBIA_0701</name>
</gene>
<reference evidence="2 3" key="1">
    <citation type="submission" date="2014-03" db="EMBL/GenBank/DDBJ databases">
        <title>Genomics of Bifidobacteria.</title>
        <authorList>
            <person name="Ventura M."/>
            <person name="Milani C."/>
            <person name="Lugli G.A."/>
        </authorList>
    </citation>
    <scope>NUCLEOTIDE SEQUENCE [LARGE SCALE GENOMIC DNA]</scope>
    <source>
        <strain evidence="2 3">DSM 23969</strain>
    </source>
</reference>
<evidence type="ECO:0000313" key="3">
    <source>
        <dbReference type="Proteomes" id="UP000029108"/>
    </source>
</evidence>
<dbReference type="Proteomes" id="UP000029108">
    <property type="component" value="Unassembled WGS sequence"/>
</dbReference>
<keyword evidence="1" id="KW-0472">Membrane</keyword>
<evidence type="ECO:0000256" key="1">
    <source>
        <dbReference type="SAM" id="Phobius"/>
    </source>
</evidence>
<protein>
    <submittedName>
        <fullName evidence="2">Putative membrane protein</fullName>
    </submittedName>
</protein>
<proteinExistence type="predicted"/>